<gene>
    <name evidence="1" type="ORF">HGR_15039</name>
</gene>
<dbReference type="eggNOG" id="COG0582">
    <property type="taxonomic scope" value="Bacteria"/>
</dbReference>
<sequence length="156" mass="17806">MLLMLEDAELNDMREGYRRLLTATAVAGKGAEQLELMRQEVASGKFQGKASMEAMIEAQIKRGILKLAPCSWGYCAYEQSLSACRGTQHRPNDVTRNPALCASCSNFLVTSEHKSFWEERYQQDEEFLKRENIPEQSRLFVESRIKVSGEILRKLI</sequence>
<dbReference type="AlphaFoldDB" id="F3KX19"/>
<keyword evidence="2" id="KW-1185">Reference proteome</keyword>
<protein>
    <submittedName>
        <fullName evidence="1">Phage integrase</fullName>
    </submittedName>
</protein>
<dbReference type="STRING" id="887062.HGR_15039"/>
<organism evidence="1 2">
    <name type="scientific">Hylemonella gracilis ATCC 19624</name>
    <dbReference type="NCBI Taxonomy" id="887062"/>
    <lineage>
        <taxon>Bacteria</taxon>
        <taxon>Pseudomonadati</taxon>
        <taxon>Pseudomonadota</taxon>
        <taxon>Betaproteobacteria</taxon>
        <taxon>Burkholderiales</taxon>
        <taxon>Comamonadaceae</taxon>
        <taxon>Hylemonella</taxon>
    </lineage>
</organism>
<evidence type="ECO:0000313" key="1">
    <source>
        <dbReference type="EMBL" id="EGI75806.1"/>
    </source>
</evidence>
<accession>F3KX19</accession>
<name>F3KX19_9BURK</name>
<comment type="caution">
    <text evidence="1">The sequence shown here is derived from an EMBL/GenBank/DDBJ whole genome shotgun (WGS) entry which is preliminary data.</text>
</comment>
<evidence type="ECO:0000313" key="2">
    <source>
        <dbReference type="Proteomes" id="UP000016368"/>
    </source>
</evidence>
<proteinExistence type="predicted"/>
<dbReference type="EMBL" id="AEGR01000093">
    <property type="protein sequence ID" value="EGI75806.1"/>
    <property type="molecule type" value="Genomic_DNA"/>
</dbReference>
<reference evidence="1 2" key="1">
    <citation type="journal article" date="2011" name="EMBO J.">
        <title>Structural diversity of bacterial flagellar motors.</title>
        <authorList>
            <person name="Chen S."/>
            <person name="Beeby M."/>
            <person name="Murphy G.E."/>
            <person name="Leadbetter J.R."/>
            <person name="Hendrixson D.R."/>
            <person name="Briegel A."/>
            <person name="Li Z."/>
            <person name="Shi J."/>
            <person name="Tocheva E.I."/>
            <person name="Muller A."/>
            <person name="Dobro M.J."/>
            <person name="Jensen G.J."/>
        </authorList>
    </citation>
    <scope>NUCLEOTIDE SEQUENCE [LARGE SCALE GENOMIC DNA]</scope>
    <source>
        <strain evidence="1 2">ATCC 19624</strain>
    </source>
</reference>
<dbReference type="Proteomes" id="UP000016368">
    <property type="component" value="Unassembled WGS sequence"/>
</dbReference>